<dbReference type="GO" id="GO:0015074">
    <property type="term" value="P:DNA integration"/>
    <property type="evidence" value="ECO:0007669"/>
    <property type="project" value="InterPro"/>
</dbReference>
<dbReference type="InterPro" id="IPR013762">
    <property type="entry name" value="Integrase-like_cat_sf"/>
</dbReference>
<gene>
    <name evidence="3" type="ORF">GBAR_LOCUS3582</name>
</gene>
<dbReference type="GO" id="GO:0003677">
    <property type="term" value="F:DNA binding"/>
    <property type="evidence" value="ECO:0007669"/>
    <property type="project" value="InterPro"/>
</dbReference>
<dbReference type="InterPro" id="IPR002104">
    <property type="entry name" value="Integrase_catalytic"/>
</dbReference>
<dbReference type="AlphaFoldDB" id="A0AA35R529"/>
<keyword evidence="4" id="KW-1185">Reference proteome</keyword>
<comment type="caution">
    <text evidence="3">The sequence shown here is derived from an EMBL/GenBank/DDBJ whole genome shotgun (WGS) entry which is preliminary data.</text>
</comment>
<keyword evidence="1" id="KW-0233">DNA recombination</keyword>
<dbReference type="GO" id="GO:0006310">
    <property type="term" value="P:DNA recombination"/>
    <property type="evidence" value="ECO:0007669"/>
    <property type="project" value="UniProtKB-KW"/>
</dbReference>
<dbReference type="Pfam" id="PF00589">
    <property type="entry name" value="Phage_integrase"/>
    <property type="match status" value="1"/>
</dbReference>
<evidence type="ECO:0000259" key="2">
    <source>
        <dbReference type="PROSITE" id="PS51898"/>
    </source>
</evidence>
<name>A0AA35R529_GEOBA</name>
<dbReference type="InterPro" id="IPR011010">
    <property type="entry name" value="DNA_brk_join_enz"/>
</dbReference>
<dbReference type="EMBL" id="CASHTH010000508">
    <property type="protein sequence ID" value="CAI8003202.1"/>
    <property type="molecule type" value="Genomic_DNA"/>
</dbReference>
<evidence type="ECO:0000313" key="4">
    <source>
        <dbReference type="Proteomes" id="UP001174909"/>
    </source>
</evidence>
<reference evidence="3" key="1">
    <citation type="submission" date="2023-03" db="EMBL/GenBank/DDBJ databases">
        <authorList>
            <person name="Steffen K."/>
            <person name="Cardenas P."/>
        </authorList>
    </citation>
    <scope>NUCLEOTIDE SEQUENCE</scope>
</reference>
<dbReference type="CDD" id="cd00397">
    <property type="entry name" value="DNA_BRE_C"/>
    <property type="match status" value="1"/>
</dbReference>
<dbReference type="SUPFAM" id="SSF56349">
    <property type="entry name" value="DNA breaking-rejoining enzymes"/>
    <property type="match status" value="1"/>
</dbReference>
<dbReference type="Gene3D" id="1.10.443.10">
    <property type="entry name" value="Intergrase catalytic core"/>
    <property type="match status" value="1"/>
</dbReference>
<organism evidence="3 4">
    <name type="scientific">Geodia barretti</name>
    <name type="common">Barrett's horny sponge</name>
    <dbReference type="NCBI Taxonomy" id="519541"/>
    <lineage>
        <taxon>Eukaryota</taxon>
        <taxon>Metazoa</taxon>
        <taxon>Porifera</taxon>
        <taxon>Demospongiae</taxon>
        <taxon>Heteroscleromorpha</taxon>
        <taxon>Tetractinellida</taxon>
        <taxon>Astrophorina</taxon>
        <taxon>Geodiidae</taxon>
        <taxon>Geodia</taxon>
    </lineage>
</organism>
<feature type="domain" description="Tyr recombinase" evidence="2">
    <location>
        <begin position="1"/>
        <end position="66"/>
    </location>
</feature>
<evidence type="ECO:0000313" key="3">
    <source>
        <dbReference type="EMBL" id="CAI8003202.1"/>
    </source>
</evidence>
<protein>
    <submittedName>
        <fullName evidence="3">Tyrosine recombinase XerD</fullName>
    </submittedName>
</protein>
<accession>A0AA35R529</accession>
<evidence type="ECO:0000256" key="1">
    <source>
        <dbReference type="ARBA" id="ARBA00023172"/>
    </source>
</evidence>
<sequence>MKKAAAEVGIQPSRVHPHAFRHTYGRHCILQGVPVNVLQKWLGHSSLAMTMQYVYLAGEHHSYVDRI</sequence>
<dbReference type="PROSITE" id="PS51898">
    <property type="entry name" value="TYR_RECOMBINASE"/>
    <property type="match status" value="1"/>
</dbReference>
<dbReference type="Proteomes" id="UP001174909">
    <property type="component" value="Unassembled WGS sequence"/>
</dbReference>
<proteinExistence type="predicted"/>